<dbReference type="EMBL" id="CP157390">
    <property type="protein sequence ID" value="XBM46641.1"/>
    <property type="molecule type" value="Genomic_DNA"/>
</dbReference>
<dbReference type="SUPFAM" id="SSF53335">
    <property type="entry name" value="S-adenosyl-L-methionine-dependent methyltransferases"/>
    <property type="match status" value="1"/>
</dbReference>
<dbReference type="EC" id="2.1.-.-" evidence="2"/>
<dbReference type="PANTHER" id="PTHR42912">
    <property type="entry name" value="METHYLTRANSFERASE"/>
    <property type="match status" value="1"/>
</dbReference>
<dbReference type="GO" id="GO:0008168">
    <property type="term" value="F:methyltransferase activity"/>
    <property type="evidence" value="ECO:0007669"/>
    <property type="project" value="UniProtKB-KW"/>
</dbReference>
<dbReference type="CDD" id="cd02440">
    <property type="entry name" value="AdoMet_MTases"/>
    <property type="match status" value="1"/>
</dbReference>
<accession>A0AAU7G884</accession>
<dbReference type="AlphaFoldDB" id="A0AAU7G884"/>
<evidence type="ECO:0000313" key="2">
    <source>
        <dbReference type="EMBL" id="XBM46641.1"/>
    </source>
</evidence>
<dbReference type="Gene3D" id="3.40.50.150">
    <property type="entry name" value="Vaccinia Virus protein VP39"/>
    <property type="match status" value="1"/>
</dbReference>
<dbReference type="GO" id="GO:0032259">
    <property type="term" value="P:methylation"/>
    <property type="evidence" value="ECO:0007669"/>
    <property type="project" value="UniProtKB-KW"/>
</dbReference>
<dbReference type="InterPro" id="IPR050508">
    <property type="entry name" value="Methyltransf_Superfamily"/>
</dbReference>
<feature type="domain" description="Methyltransferase" evidence="1">
    <location>
        <begin position="52"/>
        <end position="142"/>
    </location>
</feature>
<reference evidence="2" key="1">
    <citation type="submission" date="2024-05" db="EMBL/GenBank/DDBJ databases">
        <title>The Natural Products Discovery Center: Release of the First 8490 Sequenced Strains for Exploring Actinobacteria Biosynthetic Diversity.</title>
        <authorList>
            <person name="Kalkreuter E."/>
            <person name="Kautsar S.A."/>
            <person name="Yang D."/>
            <person name="Bader C.D."/>
            <person name="Teijaro C.N."/>
            <person name="Fluegel L."/>
            <person name="Davis C.M."/>
            <person name="Simpson J.R."/>
            <person name="Lauterbach L."/>
            <person name="Steele A.D."/>
            <person name="Gui C."/>
            <person name="Meng S."/>
            <person name="Li G."/>
            <person name="Viehrig K."/>
            <person name="Ye F."/>
            <person name="Su P."/>
            <person name="Kiefer A.F."/>
            <person name="Nichols A."/>
            <person name="Cepeda A.J."/>
            <person name="Yan W."/>
            <person name="Fan B."/>
            <person name="Jiang Y."/>
            <person name="Adhikari A."/>
            <person name="Zheng C.-J."/>
            <person name="Schuster L."/>
            <person name="Cowan T.M."/>
            <person name="Smanski M.J."/>
            <person name="Chevrette M.G."/>
            <person name="de Carvalho L.P.S."/>
            <person name="Shen B."/>
        </authorList>
    </citation>
    <scope>NUCLEOTIDE SEQUENCE</scope>
    <source>
        <strain evidence="2">NPDC080035</strain>
    </source>
</reference>
<dbReference type="RefSeq" id="WP_348786624.1">
    <property type="nucleotide sequence ID" value="NZ_CP157390.1"/>
</dbReference>
<proteinExistence type="predicted"/>
<protein>
    <submittedName>
        <fullName evidence="2">Class I SAM-dependent methyltransferase</fullName>
        <ecNumber evidence="2">2.1.-.-</ecNumber>
    </submittedName>
</protein>
<dbReference type="PANTHER" id="PTHR42912:SF94">
    <property type="entry name" value="METHYLTRANSFERASE TYPE 11 DOMAIN-CONTAINING PROTEIN"/>
    <property type="match status" value="1"/>
</dbReference>
<gene>
    <name evidence="2" type="ORF">AAME72_11105</name>
</gene>
<dbReference type="Pfam" id="PF13649">
    <property type="entry name" value="Methyltransf_25"/>
    <property type="match status" value="1"/>
</dbReference>
<sequence>MTADLDATRTAYDLVAADYADLLRDELAEKPLERAMLAAFAEQVERSGGGPVADLGCGPGRIAAHLAGLGVDVRGLDLSAGMVDVARAEHPGIPFEVGAMAELPYADGALAGALAWYSIIHTPQEGQPALFAEFARVVRPGGRLLLAFQVSERADEDVVHLTRAYGHDIDLRTRRQHPARVRERLRAAGFTPTAELLREPEAPEKSRQAFLLSIRDAT</sequence>
<keyword evidence="2" id="KW-0489">Methyltransferase</keyword>
<dbReference type="InterPro" id="IPR041698">
    <property type="entry name" value="Methyltransf_25"/>
</dbReference>
<organism evidence="2">
    <name type="scientific">Leifsonia sp. NPDC080035</name>
    <dbReference type="NCBI Taxonomy" id="3143936"/>
    <lineage>
        <taxon>Bacteria</taxon>
        <taxon>Bacillati</taxon>
        <taxon>Actinomycetota</taxon>
        <taxon>Actinomycetes</taxon>
        <taxon>Micrococcales</taxon>
        <taxon>Microbacteriaceae</taxon>
        <taxon>Leifsonia</taxon>
    </lineage>
</organism>
<evidence type="ECO:0000259" key="1">
    <source>
        <dbReference type="Pfam" id="PF13649"/>
    </source>
</evidence>
<dbReference type="InterPro" id="IPR029063">
    <property type="entry name" value="SAM-dependent_MTases_sf"/>
</dbReference>
<keyword evidence="2" id="KW-0808">Transferase</keyword>
<name>A0AAU7G884_9MICO</name>